<name>A0A2U2N088_9BIFI</name>
<organism evidence="1 2">
    <name type="scientific">Bifidobacterium callitrichidarum</name>
    <dbReference type="NCBI Taxonomy" id="2052941"/>
    <lineage>
        <taxon>Bacteria</taxon>
        <taxon>Bacillati</taxon>
        <taxon>Actinomycetota</taxon>
        <taxon>Actinomycetes</taxon>
        <taxon>Bifidobacteriales</taxon>
        <taxon>Bifidobacteriaceae</taxon>
        <taxon>Bifidobacterium</taxon>
    </lineage>
</organism>
<sequence length="111" mass="13102">MNTTLDNQPIWSRYAYDVDRDIKFQQNQLIYKQYTDTVDRVYSSIDAENTIREHPDHTVISILGSDSDLTKYRIFHNPQNLTVEQLALICDRGDLRFGYHGDTEYITIRNN</sequence>
<dbReference type="RefSeq" id="WP_109058027.1">
    <property type="nucleotide sequence ID" value="NZ_QFFM01000033.1"/>
</dbReference>
<keyword evidence="2" id="KW-1185">Reference proteome</keyword>
<protein>
    <submittedName>
        <fullName evidence="1">Uncharacterized protein</fullName>
    </submittedName>
</protein>
<accession>A0A2U2N088</accession>
<evidence type="ECO:0000313" key="1">
    <source>
        <dbReference type="EMBL" id="PWG62661.1"/>
    </source>
</evidence>
<proteinExistence type="predicted"/>
<dbReference type="AlphaFoldDB" id="A0A2U2N088"/>
<evidence type="ECO:0000313" key="2">
    <source>
        <dbReference type="Proteomes" id="UP000245876"/>
    </source>
</evidence>
<dbReference type="EMBL" id="QFFM01000033">
    <property type="protein sequence ID" value="PWG62661.1"/>
    <property type="molecule type" value="Genomic_DNA"/>
</dbReference>
<gene>
    <name evidence="1" type="ORF">DF196_11930</name>
</gene>
<comment type="caution">
    <text evidence="1">The sequence shown here is derived from an EMBL/GenBank/DDBJ whole genome shotgun (WGS) entry which is preliminary data.</text>
</comment>
<dbReference type="Proteomes" id="UP000245876">
    <property type="component" value="Unassembled WGS sequence"/>
</dbReference>
<reference evidence="1 2" key="1">
    <citation type="journal article" date="2018" name="Int. J. Syst. Evol. Microbiol.">
        <title>Bifidobacterium callitrichidarum sp. nov. from the faeces of the emperor tamarin (Saguinus imperator).</title>
        <authorList>
            <person name="Modesto M."/>
            <person name="Michelini S."/>
            <person name="Sansosti M.C."/>
            <person name="De Filippo C."/>
            <person name="Cavalieri D."/>
            <person name="Qvirist L."/>
            <person name="Andlid T."/>
            <person name="Spiezio C."/>
            <person name="Sandri C."/>
            <person name="Pascarelli S."/>
            <person name="Sgorbati B."/>
            <person name="Mattarelli P."/>
        </authorList>
    </citation>
    <scope>NUCLEOTIDE SEQUENCE [LARGE SCALE GENOMIC DNA]</scope>
    <source>
        <strain evidence="1 2">TRI 5</strain>
    </source>
</reference>